<dbReference type="EMBL" id="LBQC01000013">
    <property type="protein sequence ID" value="KKP72709.1"/>
    <property type="molecule type" value="Genomic_DNA"/>
</dbReference>
<keyword evidence="1" id="KW-1133">Transmembrane helix</keyword>
<organism evidence="2 3">
    <name type="scientific">Candidatus Roizmanbacteria bacterium GW2011_GWA2_35_19</name>
    <dbReference type="NCBI Taxonomy" id="1618478"/>
    <lineage>
        <taxon>Bacteria</taxon>
        <taxon>Candidatus Roizmaniibacteriota</taxon>
    </lineage>
</organism>
<feature type="transmembrane region" description="Helical" evidence="1">
    <location>
        <begin position="6"/>
        <end position="25"/>
    </location>
</feature>
<comment type="caution">
    <text evidence="2">The sequence shown here is derived from an EMBL/GenBank/DDBJ whole genome shotgun (WGS) entry which is preliminary data.</text>
</comment>
<name>A0A0G0BTF3_9BACT</name>
<proteinExistence type="predicted"/>
<evidence type="ECO:0000313" key="3">
    <source>
        <dbReference type="Proteomes" id="UP000034457"/>
    </source>
</evidence>
<reference evidence="2 3" key="1">
    <citation type="journal article" date="2015" name="Nature">
        <title>rRNA introns, odd ribosomes, and small enigmatic genomes across a large radiation of phyla.</title>
        <authorList>
            <person name="Brown C.T."/>
            <person name="Hug L.A."/>
            <person name="Thomas B.C."/>
            <person name="Sharon I."/>
            <person name="Castelle C.J."/>
            <person name="Singh A."/>
            <person name="Wilkins M.J."/>
            <person name="Williams K.H."/>
            <person name="Banfield J.F."/>
        </authorList>
    </citation>
    <scope>NUCLEOTIDE SEQUENCE [LARGE SCALE GENOMIC DNA]</scope>
</reference>
<dbReference type="AlphaFoldDB" id="A0A0G0BTF3"/>
<keyword evidence="1" id="KW-0472">Membrane</keyword>
<dbReference type="STRING" id="1618478.UR68_C0013G0022"/>
<accession>A0A0G0BTF3</accession>
<keyword evidence="1" id="KW-0812">Transmembrane</keyword>
<evidence type="ECO:0000256" key="1">
    <source>
        <dbReference type="SAM" id="Phobius"/>
    </source>
</evidence>
<sequence length="99" mass="10887">MQKYLIVFFSVVLLTILALFGFSSMNGKSNINPKVTSDQYACNSDVDCQATCSFGCVNTKWMIGRADCEMFVDITCTCFQGQCIDKGLEPESQPTDSGE</sequence>
<gene>
    <name evidence="2" type="ORF">UR68_C0013G0022</name>
</gene>
<dbReference type="Proteomes" id="UP000034457">
    <property type="component" value="Unassembled WGS sequence"/>
</dbReference>
<protein>
    <submittedName>
        <fullName evidence="2">Uncharacterized protein</fullName>
    </submittedName>
</protein>
<evidence type="ECO:0000313" key="2">
    <source>
        <dbReference type="EMBL" id="KKP72709.1"/>
    </source>
</evidence>